<dbReference type="SMART" id="SM00906">
    <property type="entry name" value="Fungal_trans"/>
    <property type="match status" value="1"/>
</dbReference>
<dbReference type="GO" id="GO:0005634">
    <property type="term" value="C:nucleus"/>
    <property type="evidence" value="ECO:0007669"/>
    <property type="project" value="UniProtKB-SubCell"/>
</dbReference>
<dbReference type="Pfam" id="PF00172">
    <property type="entry name" value="Zn_clus"/>
    <property type="match status" value="1"/>
</dbReference>
<feature type="compositionally biased region" description="Pro residues" evidence="7">
    <location>
        <begin position="675"/>
        <end position="685"/>
    </location>
</feature>
<gene>
    <name evidence="9" type="ORF">ASPCAL03743</name>
</gene>
<accession>A0A0U5FZK2</accession>
<evidence type="ECO:0000256" key="1">
    <source>
        <dbReference type="ARBA" id="ARBA00004123"/>
    </source>
</evidence>
<evidence type="ECO:0000256" key="5">
    <source>
        <dbReference type="ARBA" id="ARBA00023163"/>
    </source>
</evidence>
<dbReference type="Pfam" id="PF04082">
    <property type="entry name" value="Fungal_trans"/>
    <property type="match status" value="1"/>
</dbReference>
<dbReference type="GO" id="GO:0006351">
    <property type="term" value="P:DNA-templated transcription"/>
    <property type="evidence" value="ECO:0007669"/>
    <property type="project" value="InterPro"/>
</dbReference>
<keyword evidence="6" id="KW-0539">Nucleus</keyword>
<feature type="region of interest" description="Disordered" evidence="7">
    <location>
        <begin position="619"/>
        <end position="704"/>
    </location>
</feature>
<organism evidence="9 10">
    <name type="scientific">Aspergillus calidoustus</name>
    <dbReference type="NCBI Taxonomy" id="454130"/>
    <lineage>
        <taxon>Eukaryota</taxon>
        <taxon>Fungi</taxon>
        <taxon>Dikarya</taxon>
        <taxon>Ascomycota</taxon>
        <taxon>Pezizomycotina</taxon>
        <taxon>Eurotiomycetes</taxon>
        <taxon>Eurotiomycetidae</taxon>
        <taxon>Eurotiales</taxon>
        <taxon>Aspergillaceae</taxon>
        <taxon>Aspergillus</taxon>
        <taxon>Aspergillus subgen. Nidulantes</taxon>
    </lineage>
</organism>
<dbReference type="InterPro" id="IPR007219">
    <property type="entry name" value="XnlR_reg_dom"/>
</dbReference>
<dbReference type="PANTHER" id="PTHR47338:SF10">
    <property type="entry name" value="TRANSCRIPTION FACTOR DOMAIN-CONTAINING PROTEIN-RELATED"/>
    <property type="match status" value="1"/>
</dbReference>
<comment type="subcellular location">
    <subcellularLocation>
        <location evidence="1">Nucleus</location>
    </subcellularLocation>
</comment>
<feature type="domain" description="Zn(2)-C6 fungal-type" evidence="8">
    <location>
        <begin position="13"/>
        <end position="43"/>
    </location>
</feature>
<feature type="compositionally biased region" description="Low complexity" evidence="7">
    <location>
        <begin position="648"/>
        <end position="660"/>
    </location>
</feature>
<evidence type="ECO:0000256" key="2">
    <source>
        <dbReference type="ARBA" id="ARBA00022723"/>
    </source>
</evidence>
<reference evidence="10" key="1">
    <citation type="journal article" date="2016" name="Genome Announc.">
        <title>Draft genome sequences of fungus Aspergillus calidoustus.</title>
        <authorList>
            <person name="Horn F."/>
            <person name="Linde J."/>
            <person name="Mattern D.J."/>
            <person name="Walther G."/>
            <person name="Guthke R."/>
            <person name="Scherlach K."/>
            <person name="Martin K."/>
            <person name="Brakhage A.A."/>
            <person name="Petzke L."/>
            <person name="Valiante V."/>
        </authorList>
    </citation>
    <scope>NUCLEOTIDE SEQUENCE [LARGE SCALE GENOMIC DNA]</scope>
    <source>
        <strain evidence="10">SF006504</strain>
    </source>
</reference>
<feature type="compositionally biased region" description="Polar residues" evidence="7">
    <location>
        <begin position="638"/>
        <end position="647"/>
    </location>
</feature>
<dbReference type="CDD" id="cd00067">
    <property type="entry name" value="GAL4"/>
    <property type="match status" value="1"/>
</dbReference>
<dbReference type="OMA" id="DEERCWK"/>
<dbReference type="OrthoDB" id="3862662at2759"/>
<dbReference type="InterPro" id="IPR001138">
    <property type="entry name" value="Zn2Cys6_DnaBD"/>
</dbReference>
<dbReference type="PROSITE" id="PS00463">
    <property type="entry name" value="ZN2_CY6_FUNGAL_1"/>
    <property type="match status" value="1"/>
</dbReference>
<evidence type="ECO:0000256" key="3">
    <source>
        <dbReference type="ARBA" id="ARBA00023015"/>
    </source>
</evidence>
<dbReference type="STRING" id="454130.A0A0U5FZK2"/>
<evidence type="ECO:0000313" key="9">
    <source>
        <dbReference type="EMBL" id="CEL02575.1"/>
    </source>
</evidence>
<evidence type="ECO:0000256" key="4">
    <source>
        <dbReference type="ARBA" id="ARBA00023125"/>
    </source>
</evidence>
<dbReference type="Proteomes" id="UP000054771">
    <property type="component" value="Unassembled WGS sequence"/>
</dbReference>
<dbReference type="GO" id="GO:0003677">
    <property type="term" value="F:DNA binding"/>
    <property type="evidence" value="ECO:0007669"/>
    <property type="project" value="UniProtKB-KW"/>
</dbReference>
<keyword evidence="2" id="KW-0479">Metal-binding</keyword>
<evidence type="ECO:0000256" key="6">
    <source>
        <dbReference type="ARBA" id="ARBA00023242"/>
    </source>
</evidence>
<proteinExistence type="predicted"/>
<evidence type="ECO:0000259" key="8">
    <source>
        <dbReference type="PROSITE" id="PS50048"/>
    </source>
</evidence>
<feature type="region of interest" description="Disordered" evidence="7">
    <location>
        <begin position="88"/>
        <end position="111"/>
    </location>
</feature>
<dbReference type="InterPro" id="IPR036864">
    <property type="entry name" value="Zn2-C6_fun-type_DNA-bd_sf"/>
</dbReference>
<dbReference type="CDD" id="cd12148">
    <property type="entry name" value="fungal_TF_MHR"/>
    <property type="match status" value="1"/>
</dbReference>
<dbReference type="AlphaFoldDB" id="A0A0U5FZK2"/>
<dbReference type="EMBL" id="CDMC01000003">
    <property type="protein sequence ID" value="CEL02575.1"/>
    <property type="molecule type" value="Genomic_DNA"/>
</dbReference>
<dbReference type="Gene3D" id="4.10.240.10">
    <property type="entry name" value="Zn(2)-C6 fungal-type DNA-binding domain"/>
    <property type="match status" value="1"/>
</dbReference>
<dbReference type="InterPro" id="IPR050815">
    <property type="entry name" value="TF_fung"/>
</dbReference>
<dbReference type="PROSITE" id="PS50048">
    <property type="entry name" value="ZN2_CY6_FUNGAL_2"/>
    <property type="match status" value="1"/>
</dbReference>
<evidence type="ECO:0000256" key="7">
    <source>
        <dbReference type="SAM" id="MobiDB-lite"/>
    </source>
</evidence>
<keyword evidence="5" id="KW-0804">Transcription</keyword>
<dbReference type="GO" id="GO:0000981">
    <property type="term" value="F:DNA-binding transcription factor activity, RNA polymerase II-specific"/>
    <property type="evidence" value="ECO:0007669"/>
    <property type="project" value="InterPro"/>
</dbReference>
<dbReference type="GO" id="GO:0008270">
    <property type="term" value="F:zinc ion binding"/>
    <property type="evidence" value="ECO:0007669"/>
    <property type="project" value="InterPro"/>
</dbReference>
<sequence length="778" mass="86910">MAHSPESSRAEISCHLCRKRKVKCDRTFPHCLVCEQIGQPCTYPPGPLKPGPKLGSLHRKRRVRSKVNGEECLTGQGWLAAVAAGRQPPALDDEGEEDEVEPDAQDGDDAAPATEVKTVDLAFILHPSHEPSPPNSEPGASPVAVVDDHSEDILRQTRAALGMDRAEIENFINIYFDNMVAINLFHEPSFSEKLAAMKCPTQAAALLAAMFTFCARFSHQGEPQEETNCRATHYLNLALRLIDDAMKECGDRTPPLCVLQAAILTAFCQLTQGVLGRAWRTLGTCVRLAYEMNLHLVDAQHPRNVVDIDRWSADEEKRRAWWAIWEMDVFATAIRRTPTAVAWSQMEVLLPVQDEYWFARTPRSSCFFQQDPTRRWQALEGSGNESAKAWFIVINSLMKEAQCISTPRGVPGRRPQSVTVDEARQHLEVIANAVRCFQLALPSHLKYMQQPLGFEARKPGEVTSQRQAHCSIYNIYVMTHLARLMICRYDVFKGRFRVNLPTNRDDCNDDSPCNANDGQHPRANEYFDAAGDILAIIHRSSDDHFRYIHPFLSNAIWLASAVNLMRSQLCSPAGTLRSVLRSRYQVLHLMYKKCVSFWEMNTAVQQSLETLEAQVEAWQQQQQHGSKTPGSLERGNSRADNSSTHLGSSAQSDAQADVAAILEPSTAQEDHRMCTPPPFPTPPPYSTRLPTSNWQPQPQSQAQSFQDTFDAPMLDLLPPIDTQPMAGPLLSSGTLIDPLFLFASNPPLQQLLDPNGFLLDLESGAGWGAPRPDLQDMF</sequence>
<dbReference type="SMART" id="SM00066">
    <property type="entry name" value="GAL4"/>
    <property type="match status" value="1"/>
</dbReference>
<keyword evidence="3" id="KW-0805">Transcription regulation</keyword>
<evidence type="ECO:0000313" key="10">
    <source>
        <dbReference type="Proteomes" id="UP000054771"/>
    </source>
</evidence>
<keyword evidence="4" id="KW-0238">DNA-binding</keyword>
<dbReference type="SUPFAM" id="SSF57701">
    <property type="entry name" value="Zn2/Cys6 DNA-binding domain"/>
    <property type="match status" value="1"/>
</dbReference>
<feature type="compositionally biased region" description="Acidic residues" evidence="7">
    <location>
        <begin position="91"/>
        <end position="109"/>
    </location>
</feature>
<name>A0A0U5FZK2_ASPCI</name>
<protein>
    <recommendedName>
        <fullName evidence="8">Zn(2)-C6 fungal-type domain-containing protein</fullName>
    </recommendedName>
</protein>
<keyword evidence="10" id="KW-1185">Reference proteome</keyword>
<dbReference type="PANTHER" id="PTHR47338">
    <property type="entry name" value="ZN(II)2CYS6 TRANSCRIPTION FACTOR (EUROFUNG)-RELATED"/>
    <property type="match status" value="1"/>
</dbReference>
<feature type="compositionally biased region" description="Low complexity" evidence="7">
    <location>
        <begin position="686"/>
        <end position="704"/>
    </location>
</feature>